<feature type="binding site" evidence="8">
    <location>
        <begin position="9"/>
        <end position="16"/>
    </location>
    <ligand>
        <name>GTP</name>
        <dbReference type="ChEBI" id="CHEBI:37565"/>
        <label>1</label>
    </ligand>
</feature>
<dbReference type="PANTHER" id="PTHR43834:SF6">
    <property type="entry name" value="GTPASE DER"/>
    <property type="match status" value="1"/>
</dbReference>
<keyword evidence="4 10" id="KW-0677">Repeat</keyword>
<feature type="binding site" evidence="8">
    <location>
        <begin position="228"/>
        <end position="232"/>
    </location>
    <ligand>
        <name>GTP</name>
        <dbReference type="ChEBI" id="CHEBI:37565"/>
        <label>2</label>
    </ligand>
</feature>
<keyword evidence="13" id="KW-1185">Reference proteome</keyword>
<name>N1WY25_9FLAO</name>
<dbReference type="AlphaFoldDB" id="N1WY25"/>
<evidence type="ECO:0000313" key="13">
    <source>
        <dbReference type="Proteomes" id="UP000012317"/>
    </source>
</evidence>
<evidence type="ECO:0000256" key="10">
    <source>
        <dbReference type="RuleBase" id="RU004481"/>
    </source>
</evidence>
<dbReference type="EMBL" id="APLF01000004">
    <property type="protein sequence ID" value="EMY81989.1"/>
    <property type="molecule type" value="Genomic_DNA"/>
</dbReference>
<comment type="caution">
    <text evidence="12">The sequence shown here is derived from an EMBL/GenBank/DDBJ whole genome shotgun (WGS) entry which is preliminary data.</text>
</comment>
<comment type="function">
    <text evidence="8 10">GTPase that plays an essential role in the late steps of ribosome biogenesis.</text>
</comment>
<dbReference type="PIRSF" id="PIRSF006485">
    <property type="entry name" value="GTP-binding_EngA"/>
    <property type="match status" value="1"/>
</dbReference>
<comment type="similarity">
    <text evidence="1 8 9 10">Belongs to the TRAFAC class TrmE-Era-EngA-EngB-Septin-like GTPase superfamily. EngA (Der) GTPase family.</text>
</comment>
<dbReference type="InterPro" id="IPR006073">
    <property type="entry name" value="GTP-bd"/>
</dbReference>
<feature type="domain" description="EngA-type G" evidence="11">
    <location>
        <begin position="3"/>
        <end position="167"/>
    </location>
</feature>
<sequence length="434" mass="49398">MNSIVAVIGRPNVGKSTLFNRMIKRREAIVDSVSGVTRDRHYGKSDWNGREFTLIDTGGYVIGSDDVFEKEIDKQVELAIDEADVIIFVVDVITGITPMDEDVSKLLRKINKPVVLCVNKVDSNKNRTDALEFYNLGLGEYYSISATSGGGTGELLDAVVERLPERELEEEEDLPKFAVVGRPNAGKSSFINALIGEDRYIVTDIPGTTRDSIDTRYTRFGFDFKLVDTAGIRRKAKVKEDLEFYSVMRSVRAIENADVCLIVMDASRGFDSQVQSIFWLAEKNRKGIVILVNKWDLVEKETNTMKDFEAKIRREISPFVDVPIVFISVLNKQRIYKAIETAVEVYKNRSTKIKTRVLNDILLPIIAENPPPALKGKYVKIKYITQLPTPQPQFAFFCNLPQYVKDSYKRFIENKLRQEFNFNGVPISIYMRKK</sequence>
<evidence type="ECO:0000256" key="6">
    <source>
        <dbReference type="ARBA" id="ARBA00023134"/>
    </source>
</evidence>
<dbReference type="Gene3D" id="3.30.300.20">
    <property type="match status" value="1"/>
</dbReference>
<organism evidence="12 13">
    <name type="scientific">Psychroflexus gondwanensis ACAM 44</name>
    <dbReference type="NCBI Taxonomy" id="1189619"/>
    <lineage>
        <taxon>Bacteria</taxon>
        <taxon>Pseudomonadati</taxon>
        <taxon>Bacteroidota</taxon>
        <taxon>Flavobacteriia</taxon>
        <taxon>Flavobacteriales</taxon>
        <taxon>Flavobacteriaceae</taxon>
        <taxon>Psychroflexus</taxon>
    </lineage>
</organism>
<dbReference type="STRING" id="1189619.pgond44_05605"/>
<evidence type="ECO:0000256" key="8">
    <source>
        <dbReference type="HAMAP-Rule" id="MF_00195"/>
    </source>
</evidence>
<keyword evidence="3 8" id="KW-0690">Ribosome biogenesis</keyword>
<reference evidence="12 13" key="1">
    <citation type="journal article" date="2014" name="Genome Biol. Evol.">
        <title>Extensive gene acquisition in the extremely psychrophilic bacterial species Psychroflexus torquis and the link to sea-ice ecosystem specialism.</title>
        <authorList>
            <person name="Feng S."/>
            <person name="Powell S.M."/>
            <person name="Wilson R."/>
            <person name="Bowman J.P."/>
        </authorList>
    </citation>
    <scope>NUCLEOTIDE SEQUENCE [LARGE SCALE GENOMIC DNA]</scope>
    <source>
        <strain evidence="12 13">ACAM 44</strain>
    </source>
</reference>
<dbReference type="CDD" id="cd01894">
    <property type="entry name" value="EngA1"/>
    <property type="match status" value="1"/>
</dbReference>
<evidence type="ECO:0000256" key="3">
    <source>
        <dbReference type="ARBA" id="ARBA00022517"/>
    </source>
</evidence>
<feature type="binding site" evidence="8">
    <location>
        <begin position="293"/>
        <end position="296"/>
    </location>
    <ligand>
        <name>GTP</name>
        <dbReference type="ChEBI" id="CHEBI:37565"/>
        <label>2</label>
    </ligand>
</feature>
<dbReference type="FunFam" id="3.40.50.300:FF:000953">
    <property type="entry name" value="GTPase Der"/>
    <property type="match status" value="1"/>
</dbReference>
<dbReference type="InterPro" id="IPR016484">
    <property type="entry name" value="GTPase_Der"/>
</dbReference>
<dbReference type="FunFam" id="3.30.300.20:FF:000004">
    <property type="entry name" value="GTPase Der"/>
    <property type="match status" value="1"/>
</dbReference>
<dbReference type="Pfam" id="PF14714">
    <property type="entry name" value="KH_dom-like"/>
    <property type="match status" value="1"/>
</dbReference>
<dbReference type="PANTHER" id="PTHR43834">
    <property type="entry name" value="GTPASE DER"/>
    <property type="match status" value="1"/>
</dbReference>
<dbReference type="InterPro" id="IPR032859">
    <property type="entry name" value="KH_dom-like"/>
</dbReference>
<evidence type="ECO:0000256" key="2">
    <source>
        <dbReference type="ARBA" id="ARBA00020953"/>
    </source>
</evidence>
<evidence type="ECO:0000313" key="12">
    <source>
        <dbReference type="EMBL" id="EMY81989.1"/>
    </source>
</evidence>
<dbReference type="eggNOG" id="COG1160">
    <property type="taxonomic scope" value="Bacteria"/>
</dbReference>
<dbReference type="Pfam" id="PF01926">
    <property type="entry name" value="MMR_HSR1"/>
    <property type="match status" value="2"/>
</dbReference>
<dbReference type="CDD" id="cd01895">
    <property type="entry name" value="EngA2"/>
    <property type="match status" value="1"/>
</dbReference>
<evidence type="ECO:0000259" key="11">
    <source>
        <dbReference type="PROSITE" id="PS51712"/>
    </source>
</evidence>
<dbReference type="InterPro" id="IPR027417">
    <property type="entry name" value="P-loop_NTPase"/>
</dbReference>
<evidence type="ECO:0000256" key="1">
    <source>
        <dbReference type="ARBA" id="ARBA00008279"/>
    </source>
</evidence>
<dbReference type="InterPro" id="IPR031166">
    <property type="entry name" value="G_ENGA"/>
</dbReference>
<dbReference type="FunFam" id="3.40.50.300:FF:000040">
    <property type="entry name" value="GTPase Der"/>
    <property type="match status" value="1"/>
</dbReference>
<dbReference type="GO" id="GO:0005525">
    <property type="term" value="F:GTP binding"/>
    <property type="evidence" value="ECO:0007669"/>
    <property type="project" value="UniProtKB-UniRule"/>
</dbReference>
<dbReference type="Gene3D" id="3.40.50.300">
    <property type="entry name" value="P-loop containing nucleotide triphosphate hydrolases"/>
    <property type="match status" value="2"/>
</dbReference>
<evidence type="ECO:0000256" key="7">
    <source>
        <dbReference type="ARBA" id="ARBA00032345"/>
    </source>
</evidence>
<feature type="domain" description="EngA-type G" evidence="11">
    <location>
        <begin position="175"/>
        <end position="350"/>
    </location>
</feature>
<dbReference type="PROSITE" id="PS51712">
    <property type="entry name" value="G_ENGA"/>
    <property type="match status" value="2"/>
</dbReference>
<accession>N1WY25</accession>
<feature type="binding site" evidence="8">
    <location>
        <begin position="56"/>
        <end position="60"/>
    </location>
    <ligand>
        <name>GTP</name>
        <dbReference type="ChEBI" id="CHEBI:37565"/>
        <label>1</label>
    </ligand>
</feature>
<dbReference type="PRINTS" id="PR00326">
    <property type="entry name" value="GTP1OBG"/>
</dbReference>
<keyword evidence="5 8" id="KW-0547">Nucleotide-binding</keyword>
<dbReference type="InterPro" id="IPR015946">
    <property type="entry name" value="KH_dom-like_a/b"/>
</dbReference>
<dbReference type="GO" id="GO:0042254">
    <property type="term" value="P:ribosome biogenesis"/>
    <property type="evidence" value="ECO:0007669"/>
    <property type="project" value="UniProtKB-KW"/>
</dbReference>
<dbReference type="NCBIfam" id="TIGR03594">
    <property type="entry name" value="GTPase_EngA"/>
    <property type="match status" value="1"/>
</dbReference>
<dbReference type="HAMAP" id="MF_00195">
    <property type="entry name" value="GTPase_Der"/>
    <property type="match status" value="1"/>
</dbReference>
<dbReference type="InterPro" id="IPR005225">
    <property type="entry name" value="Small_GTP-bd"/>
</dbReference>
<proteinExistence type="inferred from homology"/>
<feature type="binding site" evidence="8">
    <location>
        <begin position="119"/>
        <end position="122"/>
    </location>
    <ligand>
        <name>GTP</name>
        <dbReference type="ChEBI" id="CHEBI:37565"/>
        <label>1</label>
    </ligand>
</feature>
<feature type="binding site" evidence="8">
    <location>
        <begin position="181"/>
        <end position="188"/>
    </location>
    <ligand>
        <name>GTP</name>
        <dbReference type="ChEBI" id="CHEBI:37565"/>
        <label>2</label>
    </ligand>
</feature>
<dbReference type="PATRIC" id="fig|1189619.4.peg.1160"/>
<dbReference type="NCBIfam" id="TIGR00231">
    <property type="entry name" value="small_GTP"/>
    <property type="match status" value="2"/>
</dbReference>
<dbReference type="SUPFAM" id="SSF52540">
    <property type="entry name" value="P-loop containing nucleoside triphosphate hydrolases"/>
    <property type="match status" value="2"/>
</dbReference>
<evidence type="ECO:0000256" key="5">
    <source>
        <dbReference type="ARBA" id="ARBA00022741"/>
    </source>
</evidence>
<evidence type="ECO:0000256" key="4">
    <source>
        <dbReference type="ARBA" id="ARBA00022737"/>
    </source>
</evidence>
<dbReference type="RefSeq" id="WP_003437760.1">
    <property type="nucleotide sequence ID" value="NZ_APLF01000004.1"/>
</dbReference>
<dbReference type="Proteomes" id="UP000012317">
    <property type="component" value="Unassembled WGS sequence"/>
</dbReference>
<protein>
    <recommendedName>
        <fullName evidence="2 8">GTPase Der</fullName>
    </recommendedName>
    <alternativeName>
        <fullName evidence="7 8">GTP-binding protein EngA</fullName>
    </alternativeName>
</protein>
<keyword evidence="6 8" id="KW-0342">GTP-binding</keyword>
<dbReference type="GO" id="GO:0043022">
    <property type="term" value="F:ribosome binding"/>
    <property type="evidence" value="ECO:0007669"/>
    <property type="project" value="TreeGrafter"/>
</dbReference>
<evidence type="ECO:0000256" key="9">
    <source>
        <dbReference type="PROSITE-ProRule" id="PRU01049"/>
    </source>
</evidence>
<comment type="subunit">
    <text evidence="8">Associates with the 50S ribosomal subunit.</text>
</comment>
<gene>
    <name evidence="8" type="primary">der</name>
    <name evidence="12" type="ORF">pgond44_05605</name>
</gene>